<dbReference type="GO" id="GO:0004843">
    <property type="term" value="F:cysteine-type deubiquitinase activity"/>
    <property type="evidence" value="ECO:0007669"/>
    <property type="project" value="UniProtKB-EC"/>
</dbReference>
<dbReference type="SUPFAM" id="SSF144232">
    <property type="entry name" value="HIT/MYND zinc finger-like"/>
    <property type="match status" value="1"/>
</dbReference>
<dbReference type="AlphaFoldDB" id="A0A9K3JQF3"/>
<accession>A0A9K3JQF3</accession>
<comment type="caution">
    <text evidence="1">The sequence shown here is derived from an EMBL/GenBank/DDBJ whole genome shotgun (WGS) entry which is preliminary data.</text>
</comment>
<keyword evidence="1" id="KW-0378">Hydrolase</keyword>
<dbReference type="Gene3D" id="6.10.140.2220">
    <property type="match status" value="1"/>
</dbReference>
<evidence type="ECO:0000313" key="1">
    <source>
        <dbReference type="EMBL" id="KAF5819450.1"/>
    </source>
</evidence>
<proteinExistence type="predicted"/>
<gene>
    <name evidence="1" type="ORF">HanXRQr2_Chr02g0077731</name>
</gene>
<dbReference type="Gramene" id="mRNA:HanXRQr2_Chr02g0077731">
    <property type="protein sequence ID" value="CDS:HanXRQr2_Chr02g0077731.1"/>
    <property type="gene ID" value="HanXRQr2_Chr02g0077731"/>
</dbReference>
<reference evidence="1" key="2">
    <citation type="submission" date="2020-06" db="EMBL/GenBank/DDBJ databases">
        <title>Helianthus annuus Genome sequencing and assembly Release 2.</title>
        <authorList>
            <person name="Gouzy J."/>
            <person name="Langlade N."/>
            <person name="Munos S."/>
        </authorList>
    </citation>
    <scope>NUCLEOTIDE SEQUENCE</scope>
    <source>
        <tissue evidence="1">Leaves</tissue>
    </source>
</reference>
<dbReference type="EMBL" id="MNCJ02000317">
    <property type="protein sequence ID" value="KAF5819450.1"/>
    <property type="molecule type" value="Genomic_DNA"/>
</dbReference>
<name>A0A9K3JQF3_HELAN</name>
<evidence type="ECO:0000313" key="2">
    <source>
        <dbReference type="Proteomes" id="UP000215914"/>
    </source>
</evidence>
<sequence>MAEAMLAAVDVPVVSVSKVMNGFHECANCFSPATTRCSRCKTVRYWYVMFTLFV</sequence>
<protein>
    <submittedName>
        <fullName evidence="1">Ubiquitinyl hydrolase 1</fullName>
        <ecNumber evidence="1">3.4.19.12</ecNumber>
    </submittedName>
</protein>
<reference evidence="1" key="1">
    <citation type="journal article" date="2017" name="Nature">
        <title>The sunflower genome provides insights into oil metabolism, flowering and Asterid evolution.</title>
        <authorList>
            <person name="Badouin H."/>
            <person name="Gouzy J."/>
            <person name="Grassa C.J."/>
            <person name="Murat F."/>
            <person name="Staton S.E."/>
            <person name="Cottret L."/>
            <person name="Lelandais-Briere C."/>
            <person name="Owens G.L."/>
            <person name="Carrere S."/>
            <person name="Mayjonade B."/>
            <person name="Legrand L."/>
            <person name="Gill N."/>
            <person name="Kane N.C."/>
            <person name="Bowers J.E."/>
            <person name="Hubner S."/>
            <person name="Bellec A."/>
            <person name="Berard A."/>
            <person name="Berges H."/>
            <person name="Blanchet N."/>
            <person name="Boniface M.C."/>
            <person name="Brunel D."/>
            <person name="Catrice O."/>
            <person name="Chaidir N."/>
            <person name="Claudel C."/>
            <person name="Donnadieu C."/>
            <person name="Faraut T."/>
            <person name="Fievet G."/>
            <person name="Helmstetter N."/>
            <person name="King M."/>
            <person name="Knapp S.J."/>
            <person name="Lai Z."/>
            <person name="Le Paslier M.C."/>
            <person name="Lippi Y."/>
            <person name="Lorenzon L."/>
            <person name="Mandel J.R."/>
            <person name="Marage G."/>
            <person name="Marchand G."/>
            <person name="Marquand E."/>
            <person name="Bret-Mestries E."/>
            <person name="Morien E."/>
            <person name="Nambeesan S."/>
            <person name="Nguyen T."/>
            <person name="Pegot-Espagnet P."/>
            <person name="Pouilly N."/>
            <person name="Raftis F."/>
            <person name="Sallet E."/>
            <person name="Schiex T."/>
            <person name="Thomas J."/>
            <person name="Vandecasteele C."/>
            <person name="Vares D."/>
            <person name="Vear F."/>
            <person name="Vautrin S."/>
            <person name="Crespi M."/>
            <person name="Mangin B."/>
            <person name="Burke J.M."/>
            <person name="Salse J."/>
            <person name="Munos S."/>
            <person name="Vincourt P."/>
            <person name="Rieseberg L.H."/>
            <person name="Langlade N.B."/>
        </authorList>
    </citation>
    <scope>NUCLEOTIDE SEQUENCE</scope>
    <source>
        <tissue evidence="1">Leaves</tissue>
    </source>
</reference>
<organism evidence="1 2">
    <name type="scientific">Helianthus annuus</name>
    <name type="common">Common sunflower</name>
    <dbReference type="NCBI Taxonomy" id="4232"/>
    <lineage>
        <taxon>Eukaryota</taxon>
        <taxon>Viridiplantae</taxon>
        <taxon>Streptophyta</taxon>
        <taxon>Embryophyta</taxon>
        <taxon>Tracheophyta</taxon>
        <taxon>Spermatophyta</taxon>
        <taxon>Magnoliopsida</taxon>
        <taxon>eudicotyledons</taxon>
        <taxon>Gunneridae</taxon>
        <taxon>Pentapetalae</taxon>
        <taxon>asterids</taxon>
        <taxon>campanulids</taxon>
        <taxon>Asterales</taxon>
        <taxon>Asteraceae</taxon>
        <taxon>Asteroideae</taxon>
        <taxon>Heliantheae alliance</taxon>
        <taxon>Heliantheae</taxon>
        <taxon>Helianthus</taxon>
    </lineage>
</organism>
<dbReference type="Proteomes" id="UP000215914">
    <property type="component" value="Unassembled WGS sequence"/>
</dbReference>
<keyword evidence="2" id="KW-1185">Reference proteome</keyword>
<dbReference type="EC" id="3.4.19.12" evidence="1"/>